<dbReference type="InterPro" id="IPR050564">
    <property type="entry name" value="F420-G6PD/mer"/>
</dbReference>
<dbReference type="AlphaFoldDB" id="A0A482XZ29"/>
<dbReference type="GO" id="GO:0016705">
    <property type="term" value="F:oxidoreductase activity, acting on paired donors, with incorporation or reduction of molecular oxygen"/>
    <property type="evidence" value="ECO:0007669"/>
    <property type="project" value="InterPro"/>
</dbReference>
<dbReference type="InterPro" id="IPR036661">
    <property type="entry name" value="Luciferase-like_sf"/>
</dbReference>
<sequence length="333" mass="36249">MTARDVHLPVAAQPTIESIVDYAQTAENGGYDCAWLPETWGRDGVTVLSAMAERTDSIDIGSSILNTYSRSPALLGQTAATLQELSEGRFRLGLGPSGPVVIENWHGVEYGNPLKRTRETVEIVRQVLAGEPVDYDGEDFDLSGFRLRCDPPETAPPIEVTGMGPKAVELAGRFADGWHGIMLTPDGTRDRLEDIERGAELGDRDPDDVQVTTGVTCCALDDPAEARRLTRQHIGFYIGGMGTFYRDALERQGYDEATDIHDAWQDGDREHALELVDETILDDLCAAGDPETVREKLEAYEAVDGLDAIAVSFPRGADEGQVRETMKAVAPDA</sequence>
<organism evidence="3 4">
    <name type="scientific">Natrinema altunense</name>
    <dbReference type="NCBI Taxonomy" id="222984"/>
    <lineage>
        <taxon>Archaea</taxon>
        <taxon>Methanobacteriati</taxon>
        <taxon>Methanobacteriota</taxon>
        <taxon>Stenosarchaea group</taxon>
        <taxon>Halobacteria</taxon>
        <taxon>Halobacteriales</taxon>
        <taxon>Natrialbaceae</taxon>
        <taxon>Natrinema</taxon>
    </lineage>
</organism>
<dbReference type="NCBIfam" id="TIGR04024">
    <property type="entry name" value="F420_NP1902A"/>
    <property type="match status" value="1"/>
</dbReference>
<keyword evidence="1" id="KW-0560">Oxidoreductase</keyword>
<dbReference type="OrthoDB" id="194060at2157"/>
<dbReference type="RefSeq" id="WP_130171064.1">
    <property type="nucleotide sequence ID" value="NZ_SHMR01000007.1"/>
</dbReference>
<evidence type="ECO:0000259" key="2">
    <source>
        <dbReference type="Pfam" id="PF00296"/>
    </source>
</evidence>
<dbReference type="SUPFAM" id="SSF51679">
    <property type="entry name" value="Bacterial luciferase-like"/>
    <property type="match status" value="1"/>
</dbReference>
<dbReference type="InterPro" id="IPR023909">
    <property type="entry name" value="F420_NP1902A"/>
</dbReference>
<dbReference type="PANTHER" id="PTHR43244">
    <property type="match status" value="1"/>
</dbReference>
<dbReference type="InterPro" id="IPR011251">
    <property type="entry name" value="Luciferase-like_dom"/>
</dbReference>
<feature type="domain" description="Luciferase-like" evidence="2">
    <location>
        <begin position="11"/>
        <end position="302"/>
    </location>
</feature>
<dbReference type="CDD" id="cd01097">
    <property type="entry name" value="Tetrahydromethanopterin_reductase"/>
    <property type="match status" value="1"/>
</dbReference>
<evidence type="ECO:0000313" key="3">
    <source>
        <dbReference type="EMBL" id="RZH66756.1"/>
    </source>
</evidence>
<comment type="caution">
    <text evidence="3">The sequence shown here is derived from an EMBL/GenBank/DDBJ whole genome shotgun (WGS) entry which is preliminary data.</text>
</comment>
<dbReference type="PANTHER" id="PTHR43244:SF1">
    <property type="entry name" value="5,10-METHYLENETETRAHYDROMETHANOPTERIN REDUCTASE"/>
    <property type="match status" value="1"/>
</dbReference>
<dbReference type="Gene3D" id="3.20.20.30">
    <property type="entry name" value="Luciferase-like domain"/>
    <property type="match status" value="1"/>
</dbReference>
<reference evidence="3 4" key="1">
    <citation type="submission" date="2019-02" db="EMBL/GenBank/DDBJ databases">
        <title>Genome analysis provides insights into bioremediation potentialities and Haloocin production by Natrinema altunense strain 4.1R isolated from Chott Douz in Tunisian desert.</title>
        <authorList>
            <person name="Najjari A."/>
            <person name="Youssef N."/>
            <person name="Ben Dhia O."/>
            <person name="Ferjani R."/>
            <person name="El Hidri D."/>
            <person name="Ouzari H.I."/>
            <person name="Cherif A."/>
        </authorList>
    </citation>
    <scope>NUCLEOTIDE SEQUENCE [LARGE SCALE GENOMIC DNA]</scope>
    <source>
        <strain evidence="3 4">4.1R</strain>
    </source>
</reference>
<protein>
    <submittedName>
        <fullName evidence="3">TIGR04024 family LLM class F420-dependent oxidoreductase</fullName>
    </submittedName>
</protein>
<proteinExistence type="predicted"/>
<gene>
    <name evidence="3" type="ORF">ELS17_13300</name>
</gene>
<dbReference type="STRING" id="222984.GCA_000731985_00078"/>
<evidence type="ECO:0000313" key="4">
    <source>
        <dbReference type="Proteomes" id="UP000292704"/>
    </source>
</evidence>
<dbReference type="EMBL" id="SHMR01000007">
    <property type="protein sequence ID" value="RZH66756.1"/>
    <property type="molecule type" value="Genomic_DNA"/>
</dbReference>
<name>A0A482XZ29_9EURY</name>
<dbReference type="Pfam" id="PF00296">
    <property type="entry name" value="Bac_luciferase"/>
    <property type="match status" value="1"/>
</dbReference>
<accession>A0A482XZ29</accession>
<evidence type="ECO:0000256" key="1">
    <source>
        <dbReference type="ARBA" id="ARBA00023002"/>
    </source>
</evidence>
<dbReference type="Proteomes" id="UP000292704">
    <property type="component" value="Unassembled WGS sequence"/>
</dbReference>